<feature type="compositionally biased region" description="Low complexity" evidence="5">
    <location>
        <begin position="801"/>
        <end position="852"/>
    </location>
</feature>
<evidence type="ECO:0000313" key="7">
    <source>
        <dbReference type="EMBL" id="EMG48299.1"/>
    </source>
</evidence>
<comment type="subunit">
    <text evidence="4">Component of the eukaryotic translation initiation factor 3 (eIF-3) complex.</text>
</comment>
<dbReference type="GO" id="GO:0016282">
    <property type="term" value="C:eukaryotic 43S preinitiation complex"/>
    <property type="evidence" value="ECO:0007669"/>
    <property type="project" value="UniProtKB-UniRule"/>
</dbReference>
<dbReference type="Pfam" id="PF01399">
    <property type="entry name" value="PCI"/>
    <property type="match status" value="1"/>
</dbReference>
<evidence type="ECO:0000259" key="6">
    <source>
        <dbReference type="PROSITE" id="PS50250"/>
    </source>
</evidence>
<evidence type="ECO:0000256" key="1">
    <source>
        <dbReference type="ARBA" id="ARBA00022490"/>
    </source>
</evidence>
<sequence>MSRFFVSGYTSDSSSEEEDLLSTSEEELLSSSEESDSSFFNDEEEEESDESSSDDEGGRSGPSYFLKKSFLKGSAGDDSDEESDDEGRKVVKSAKEKLLDDMKSSIEVINSNKYTNNWNIVLNEFEKFGRFLIRCNQTNIGTPRFFIKLLTSLDNSITETSNNEKDDKTLKADEARAFNTLRQRIKKQIKEFQVYYDLYKESPEEFDDNEDEPLESLKSVTQDEANDEGAAGSGIASNRVLSPVFHTLKVISESRGKKNIDKAEQVSTLEGLLETHATTGSPFELISIYQMLLSVRFDASSNQAFMPTEQWHKNEQDLGRLLDLLEANVSKYQVSELGTTTDDIDIEPTPNAEGVKVIFGSITSSIDRLDDEFTKSLQNTDPHSTDYVERLKDETTIYNLIVRGQAYIESITPKDLEYKSEQLARIILRRLEHIYYKPNQLIEANEEEAWKHIKKDSYVAAKGSTPEQVINGLSKFLQEQVNEIYGKHAILFSIYYYAVNNDYQKAKELFLSSHFYANINNAESSLQVQYNRALVQLGLSAFRSGYIDESHKILNEVVNSQRAKELLGQGFISKFPNQATLVEKQKLLPFHQHINLELLECVFMTSSLLIEIPALAAIANNHKDSKRKNASLKSFKSKLEFHDRQFFTGPPESIKDHIVHASIALQKGDWLKSYNLLSSIKIWRLFPNTDELLVMMKNKLQIEGLRTYIFTYKSVFSKLSIEKLSKIFELAGEEIASILSKMIESGDIAGEIIDNKFITFASTTEPQRSKLQELAIVLNEKIQLLAEKNEKTQSNGYGKKQQNPNQNQNQNQNQSQNQNQQQNQNQNQQQQPQSQQQQPQSQQQQQSQQPNNTVQDEFSNKFRYANVNSNNDEFQATA</sequence>
<name>M3K0S9_CANMX</name>
<proteinExistence type="inferred from homology"/>
<dbReference type="GO" id="GO:0003743">
    <property type="term" value="F:translation initiation factor activity"/>
    <property type="evidence" value="ECO:0007669"/>
    <property type="project" value="UniProtKB-UniRule"/>
</dbReference>
<evidence type="ECO:0000256" key="2">
    <source>
        <dbReference type="ARBA" id="ARBA00022540"/>
    </source>
</evidence>
<evidence type="ECO:0000313" key="8">
    <source>
        <dbReference type="Proteomes" id="UP000011777"/>
    </source>
</evidence>
<feature type="compositionally biased region" description="Polar residues" evidence="5">
    <location>
        <begin position="866"/>
        <end position="878"/>
    </location>
</feature>
<dbReference type="PROSITE" id="PS50250">
    <property type="entry name" value="PCI"/>
    <property type="match status" value="1"/>
</dbReference>
<evidence type="ECO:0000256" key="4">
    <source>
        <dbReference type="HAMAP-Rule" id="MF_03002"/>
    </source>
</evidence>
<dbReference type="PANTHER" id="PTHR13937">
    <property type="entry name" value="EUKARYOTIC TRANSLATION INITATION FACTOR 3, SUBUNIT 8 EIF3S8 -RELATED"/>
    <property type="match status" value="1"/>
</dbReference>
<accession>M3K0S9</accession>
<dbReference type="HAMAP" id="MF_03002">
    <property type="entry name" value="eIF3c"/>
    <property type="match status" value="1"/>
</dbReference>
<dbReference type="GO" id="GO:0033290">
    <property type="term" value="C:eukaryotic 48S preinitiation complex"/>
    <property type="evidence" value="ECO:0007669"/>
    <property type="project" value="UniProtKB-UniRule"/>
</dbReference>
<dbReference type="PANTHER" id="PTHR13937:SF0">
    <property type="entry name" value="EUKARYOTIC TRANSLATION INITIATION FACTOR 3 SUBUNIT C-RELATED"/>
    <property type="match status" value="1"/>
</dbReference>
<dbReference type="eggNOG" id="KOG1076">
    <property type="taxonomic scope" value="Eukaryota"/>
</dbReference>
<reference evidence="7 8" key="1">
    <citation type="submission" date="2013-02" db="EMBL/GenBank/DDBJ databases">
        <title>Genome sequence of Candida maltosa Xu316, a potential industrial strain for xylitol and ethanol production.</title>
        <authorList>
            <person name="Yu J."/>
            <person name="Wang Q."/>
            <person name="Geng X."/>
            <person name="Bao W."/>
            <person name="He P."/>
            <person name="Cai J."/>
        </authorList>
    </citation>
    <scope>NUCLEOTIDE SEQUENCE [LARGE SCALE GENOMIC DNA]</scope>
    <source>
        <strain evidence="8">Xu316</strain>
    </source>
</reference>
<dbReference type="InterPro" id="IPR027516">
    <property type="entry name" value="EIF3C"/>
</dbReference>
<dbReference type="GO" id="GO:0003723">
    <property type="term" value="F:RNA binding"/>
    <property type="evidence" value="ECO:0007669"/>
    <property type="project" value="InterPro"/>
</dbReference>
<dbReference type="GO" id="GO:0005852">
    <property type="term" value="C:eukaryotic translation initiation factor 3 complex"/>
    <property type="evidence" value="ECO:0007669"/>
    <property type="project" value="UniProtKB-UniRule"/>
</dbReference>
<dbReference type="InterPro" id="IPR000717">
    <property type="entry name" value="PCI_dom"/>
</dbReference>
<keyword evidence="3 4" id="KW-0648">Protein biosynthesis</keyword>
<protein>
    <recommendedName>
        <fullName evidence="4">Eukaryotic translation initiation factor 3 subunit C</fullName>
        <shortName evidence="4">eIF3c</shortName>
    </recommendedName>
    <alternativeName>
        <fullName evidence="4">Eukaryotic translation initiation factor 3 93 kDa subunit homolog</fullName>
        <shortName evidence="4">eIF3 p93</shortName>
    </alternativeName>
    <alternativeName>
        <fullName evidence="4">Translation initiation factor eIF3, p93 subunit homolog</fullName>
    </alternativeName>
</protein>
<organism evidence="7 8">
    <name type="scientific">Candida maltosa (strain Xu316)</name>
    <name type="common">Yeast</name>
    <dbReference type="NCBI Taxonomy" id="1245528"/>
    <lineage>
        <taxon>Eukaryota</taxon>
        <taxon>Fungi</taxon>
        <taxon>Dikarya</taxon>
        <taxon>Ascomycota</taxon>
        <taxon>Saccharomycotina</taxon>
        <taxon>Pichiomycetes</taxon>
        <taxon>Debaryomycetaceae</taxon>
        <taxon>Candida/Lodderomyces clade</taxon>
        <taxon>Candida</taxon>
    </lineage>
</organism>
<dbReference type="HOGENOM" id="CLU_004304_0_2_1"/>
<keyword evidence="2 4" id="KW-0396">Initiation factor</keyword>
<feature type="compositionally biased region" description="Acidic residues" evidence="5">
    <location>
        <begin position="14"/>
        <end position="55"/>
    </location>
</feature>
<dbReference type="EMBL" id="AOGT01001163">
    <property type="protein sequence ID" value="EMG48299.1"/>
    <property type="molecule type" value="Genomic_DNA"/>
</dbReference>
<gene>
    <name evidence="4" type="primary">NIP1</name>
    <name evidence="7" type="ORF">G210_1139</name>
</gene>
<comment type="similarity">
    <text evidence="4">Belongs to the eIF-3 subunit C family.</text>
</comment>
<dbReference type="GO" id="GO:0031369">
    <property type="term" value="F:translation initiation factor binding"/>
    <property type="evidence" value="ECO:0007669"/>
    <property type="project" value="InterPro"/>
</dbReference>
<comment type="caution">
    <text evidence="7">The sequence shown here is derived from an EMBL/GenBank/DDBJ whole genome shotgun (WGS) entry which is preliminary data.</text>
</comment>
<dbReference type="AlphaFoldDB" id="M3K0S9"/>
<dbReference type="Proteomes" id="UP000011777">
    <property type="component" value="Unassembled WGS sequence"/>
</dbReference>
<evidence type="ECO:0000256" key="5">
    <source>
        <dbReference type="SAM" id="MobiDB-lite"/>
    </source>
</evidence>
<evidence type="ECO:0000256" key="3">
    <source>
        <dbReference type="ARBA" id="ARBA00022917"/>
    </source>
</evidence>
<dbReference type="GO" id="GO:0001732">
    <property type="term" value="P:formation of cytoplasmic translation initiation complex"/>
    <property type="evidence" value="ECO:0007669"/>
    <property type="project" value="UniProtKB-UniRule"/>
</dbReference>
<dbReference type="OMA" id="FRCGLIK"/>
<dbReference type="Pfam" id="PF05470">
    <property type="entry name" value="eIF-3c_N"/>
    <property type="match status" value="2"/>
</dbReference>
<keyword evidence="1 4" id="KW-0963">Cytoplasm</keyword>
<dbReference type="STRING" id="1245528.M3K0S9"/>
<dbReference type="OrthoDB" id="29647at2759"/>
<feature type="region of interest" description="Disordered" evidence="5">
    <location>
        <begin position="1"/>
        <end position="66"/>
    </location>
</feature>
<keyword evidence="8" id="KW-1185">Reference proteome</keyword>
<comment type="function">
    <text evidence="4">Component of the eukaryotic translation initiation factor 3 (eIF-3) complex, which is involved in protein synthesis of a specialized repertoire of mRNAs and, together with other initiation factors, stimulates binding of mRNA and methionyl-tRNAi to the 40S ribosome. The eIF-3 complex specifically targets and initiates translation of a subset of mRNAs involved in cell proliferation.</text>
</comment>
<dbReference type="SMART" id="SM00088">
    <property type="entry name" value="PINT"/>
    <property type="match status" value="1"/>
</dbReference>
<comment type="subcellular location">
    <subcellularLocation>
        <location evidence="4">Cytoplasm</location>
    </subcellularLocation>
</comment>
<feature type="region of interest" description="Disordered" evidence="5">
    <location>
        <begin position="791"/>
        <end position="878"/>
    </location>
</feature>
<feature type="domain" description="PCI" evidence="6">
    <location>
        <begin position="590"/>
        <end position="766"/>
    </location>
</feature>
<dbReference type="InterPro" id="IPR008905">
    <property type="entry name" value="EIF3C_N_dom"/>
</dbReference>